<keyword evidence="2" id="KW-0472">Membrane</keyword>
<evidence type="ECO:0000256" key="1">
    <source>
        <dbReference type="SAM" id="Coils"/>
    </source>
</evidence>
<keyword evidence="1" id="KW-0175">Coiled coil</keyword>
<feature type="signal peptide" evidence="3">
    <location>
        <begin position="1"/>
        <end position="31"/>
    </location>
</feature>
<dbReference type="RefSeq" id="XP_007605444.1">
    <property type="nucleotide sequence ID" value="XM_007605382.1"/>
</dbReference>
<protein>
    <submittedName>
        <fullName evidence="4">Uncharacterized protein</fullName>
    </submittedName>
</protein>
<sequence length="417" mass="48311">MEIEYVYRTKMCSSVASFLILLLDIVLSLDANEVARNFQSNNRNVLQRLVLEIRNEETVANRALAQTTNQLNLSRQANGNFKQAADPLRDNVIALEKDVREFNDNNVDASIPVLQQQKRDLQSTQTVLRTQINVLPNTDLQAVTDEKDGYLKKEKELDEELKKQQEISKAITMFSETDEEFLTILKMEPFSAYAKYTNEYDKNSIRIQSELEKLIKSLDDLKKDYEKKASKKDHLVKEKECMKEKITNYDVFLKGLQDLGDGFLENLKERLDKIKEELKALGANMEGLSPLEHPRLALLELQSRIEKKNEEKNIMQSNLLEIEKKMEEYAEQVPDKSIELTSTDSNKLEEAMFLEEQMLALNRVNKEFLSDLLEHSRLNKIIEDLTSNMTKKEVAYLSIFSLGTFAYIIYNIVLIFI</sequence>
<feature type="coiled-coil region" evidence="1">
    <location>
        <begin position="264"/>
        <end position="332"/>
    </location>
</feature>
<feature type="coiled-coil region" evidence="1">
    <location>
        <begin position="140"/>
        <end position="167"/>
    </location>
</feature>
<accession>L2GK06</accession>
<dbReference type="Proteomes" id="UP000011082">
    <property type="component" value="Unassembled WGS sequence"/>
</dbReference>
<name>L2GK06_VITCO</name>
<keyword evidence="2" id="KW-1133">Transmembrane helix</keyword>
<dbReference type="AlphaFoldDB" id="L2GK06"/>
<dbReference type="InParanoid" id="L2GK06"/>
<dbReference type="EMBL" id="JH370153">
    <property type="protein sequence ID" value="ELA40969.1"/>
    <property type="molecule type" value="Genomic_DNA"/>
</dbReference>
<dbReference type="GeneID" id="19882709"/>
<evidence type="ECO:0000256" key="3">
    <source>
        <dbReference type="SAM" id="SignalP"/>
    </source>
</evidence>
<dbReference type="FunCoup" id="L2GK06">
    <property type="interactions" value="9"/>
</dbReference>
<feature type="transmembrane region" description="Helical" evidence="2">
    <location>
        <begin position="394"/>
        <end position="416"/>
    </location>
</feature>
<keyword evidence="2" id="KW-0812">Transmembrane</keyword>
<gene>
    <name evidence="4" type="ORF">VICG_01999</name>
</gene>
<dbReference type="VEuPathDB" id="MicrosporidiaDB:VICG_01999"/>
<keyword evidence="5" id="KW-1185">Reference proteome</keyword>
<organism evidence="4 5">
    <name type="scientific">Vittaforma corneae (strain ATCC 50505)</name>
    <name type="common">Microsporidian parasite</name>
    <name type="synonym">Nosema corneum</name>
    <dbReference type="NCBI Taxonomy" id="993615"/>
    <lineage>
        <taxon>Eukaryota</taxon>
        <taxon>Fungi</taxon>
        <taxon>Fungi incertae sedis</taxon>
        <taxon>Microsporidia</taxon>
        <taxon>Nosematidae</taxon>
        <taxon>Vittaforma</taxon>
    </lineage>
</organism>
<reference evidence="5" key="1">
    <citation type="submission" date="2011-05" db="EMBL/GenBank/DDBJ databases">
        <title>The genome sequence of Vittaforma corneae strain ATCC 50505.</title>
        <authorList>
            <consortium name="The Broad Institute Genome Sequencing Platform"/>
            <person name="Cuomo C."/>
            <person name="Didier E."/>
            <person name="Bowers L."/>
            <person name="Young S.K."/>
            <person name="Zeng Q."/>
            <person name="Gargeya S."/>
            <person name="Fitzgerald M."/>
            <person name="Haas B."/>
            <person name="Abouelleil A."/>
            <person name="Alvarado L."/>
            <person name="Arachchi H.M."/>
            <person name="Berlin A."/>
            <person name="Chapman S.B."/>
            <person name="Gearin G."/>
            <person name="Goldberg J."/>
            <person name="Griggs A."/>
            <person name="Gujja S."/>
            <person name="Hansen M."/>
            <person name="Heiman D."/>
            <person name="Howarth C."/>
            <person name="Larimer J."/>
            <person name="Lui A."/>
            <person name="MacDonald P.J.P."/>
            <person name="McCowen C."/>
            <person name="Montmayeur A."/>
            <person name="Murphy C."/>
            <person name="Neiman D."/>
            <person name="Pearson M."/>
            <person name="Priest M."/>
            <person name="Roberts A."/>
            <person name="Saif S."/>
            <person name="Shea T."/>
            <person name="Sisk P."/>
            <person name="Stolte C."/>
            <person name="Sykes S."/>
            <person name="Wortman J."/>
            <person name="Nusbaum C."/>
            <person name="Birren B."/>
        </authorList>
    </citation>
    <scope>NUCLEOTIDE SEQUENCE [LARGE SCALE GENOMIC DNA]</scope>
    <source>
        <strain evidence="5">ATCC 50505</strain>
    </source>
</reference>
<evidence type="ECO:0000313" key="4">
    <source>
        <dbReference type="EMBL" id="ELA40969.1"/>
    </source>
</evidence>
<evidence type="ECO:0000313" key="5">
    <source>
        <dbReference type="Proteomes" id="UP000011082"/>
    </source>
</evidence>
<proteinExistence type="predicted"/>
<keyword evidence="3" id="KW-0732">Signal</keyword>
<feature type="chain" id="PRO_5003960052" evidence="3">
    <location>
        <begin position="32"/>
        <end position="417"/>
    </location>
</feature>
<dbReference type="HOGENOM" id="CLU_659225_0_0_1"/>
<feature type="coiled-coil region" evidence="1">
    <location>
        <begin position="204"/>
        <end position="238"/>
    </location>
</feature>
<evidence type="ECO:0000256" key="2">
    <source>
        <dbReference type="SAM" id="Phobius"/>
    </source>
</evidence>